<feature type="domain" description="SLH" evidence="3">
    <location>
        <begin position="163"/>
        <end position="222"/>
    </location>
</feature>
<dbReference type="PROSITE" id="PS51272">
    <property type="entry name" value="SLH"/>
    <property type="match status" value="3"/>
</dbReference>
<dbReference type="EMBL" id="BMFU01000005">
    <property type="protein sequence ID" value="GGH62383.1"/>
    <property type="molecule type" value="Genomic_DNA"/>
</dbReference>
<proteinExistence type="predicted"/>
<dbReference type="Pfam" id="PF00395">
    <property type="entry name" value="SLH"/>
    <property type="match status" value="3"/>
</dbReference>
<organism evidence="4 5">
    <name type="scientific">Paenibacillus silvae</name>
    <dbReference type="NCBI Taxonomy" id="1325358"/>
    <lineage>
        <taxon>Bacteria</taxon>
        <taxon>Bacillati</taxon>
        <taxon>Bacillota</taxon>
        <taxon>Bacilli</taxon>
        <taxon>Bacillales</taxon>
        <taxon>Paenibacillaceae</taxon>
        <taxon>Paenibacillus</taxon>
    </lineage>
</organism>
<dbReference type="Proteomes" id="UP000652153">
    <property type="component" value="Unassembled WGS sequence"/>
</dbReference>
<protein>
    <recommendedName>
        <fullName evidence="3">SLH domain-containing protein</fullName>
    </recommendedName>
</protein>
<evidence type="ECO:0000313" key="4">
    <source>
        <dbReference type="EMBL" id="GGH62383.1"/>
    </source>
</evidence>
<evidence type="ECO:0000256" key="2">
    <source>
        <dbReference type="SAM" id="SignalP"/>
    </source>
</evidence>
<gene>
    <name evidence="4" type="ORF">GCM10008014_38810</name>
</gene>
<evidence type="ECO:0000256" key="1">
    <source>
        <dbReference type="SAM" id="MobiDB-lite"/>
    </source>
</evidence>
<feature type="chain" id="PRO_5045983273" description="SLH domain-containing protein" evidence="2">
    <location>
        <begin position="25"/>
        <end position="834"/>
    </location>
</feature>
<accession>A0ABQ1ZF80</accession>
<dbReference type="PANTHER" id="PTHR43308">
    <property type="entry name" value="OUTER MEMBRANE PROTEIN ALPHA-RELATED"/>
    <property type="match status" value="1"/>
</dbReference>
<keyword evidence="2" id="KW-0732">Signal</keyword>
<reference evidence="5" key="1">
    <citation type="journal article" date="2019" name="Int. J. Syst. Evol. Microbiol.">
        <title>The Global Catalogue of Microorganisms (GCM) 10K type strain sequencing project: providing services to taxonomists for standard genome sequencing and annotation.</title>
        <authorList>
            <consortium name="The Broad Institute Genomics Platform"/>
            <consortium name="The Broad Institute Genome Sequencing Center for Infectious Disease"/>
            <person name="Wu L."/>
            <person name="Ma J."/>
        </authorList>
    </citation>
    <scope>NUCLEOTIDE SEQUENCE [LARGE SCALE GENOMIC DNA]</scope>
    <source>
        <strain evidence="5">CGMCC 1.12770</strain>
    </source>
</reference>
<comment type="caution">
    <text evidence="4">The sequence shown here is derived from an EMBL/GenBank/DDBJ whole genome shotgun (WGS) entry which is preliminary data.</text>
</comment>
<name>A0ABQ1ZF80_9BACL</name>
<feature type="signal peptide" evidence="2">
    <location>
        <begin position="1"/>
        <end position="24"/>
    </location>
</feature>
<feature type="region of interest" description="Disordered" evidence="1">
    <location>
        <begin position="459"/>
        <end position="515"/>
    </location>
</feature>
<feature type="domain" description="SLH" evidence="3">
    <location>
        <begin position="99"/>
        <end position="162"/>
    </location>
</feature>
<dbReference type="RefSeq" id="WP_188593487.1">
    <property type="nucleotide sequence ID" value="NZ_BMFU01000005.1"/>
</dbReference>
<feature type="domain" description="SLH" evidence="3">
    <location>
        <begin position="40"/>
        <end position="98"/>
    </location>
</feature>
<dbReference type="InterPro" id="IPR001119">
    <property type="entry name" value="SLH_dom"/>
</dbReference>
<feature type="compositionally biased region" description="Low complexity" evidence="1">
    <location>
        <begin position="459"/>
        <end position="497"/>
    </location>
</feature>
<evidence type="ECO:0000259" key="3">
    <source>
        <dbReference type="PROSITE" id="PS51272"/>
    </source>
</evidence>
<keyword evidence="5" id="KW-1185">Reference proteome</keyword>
<sequence>MKKWGNLFLSGVLLFGGMASSVHAESVADPAGDHGEKSSISVKTFEDVKGNWAQEVIEKWAGRGIVQGNEQDLFKPKQEVTRAEWASMINRIFQYEQAGHTTFTDVSESDWYAQEVAKGIQAGYIQGYTDGSFHPNDRLTRQEAAAIISRILNLQGTGETRFTDDKDIQKWSKEAVGAAADKNIIVGYSNGDFKPNNAVTRAEAVQILDRAFSTYGSWYGQEGEYGPKEKKEEIQGNVVIGTSGVTLQNMNITGDLIISKAVGQGDVFLKNVTVQGKTYVYGGGENSVHLEDSVLLTVIVNKKDGTVRLVATGKTEVHEMTVQTAANIESSENATIDKLTLSEALPEKSRVYLKGNFETVDVAAKSINIQVPSGTLNQLNFAASATGAEIEISQEAKVITAILNAAVKLIGAGKVEQATVNAVGVSMEKAPNKLNLGSAMPSDTTVQINGTNKAVTAVTPPISVSPSSSAGAPSGSTASNIDGNSGNSGSGNSDTGTPGSGSGGVTPPVTNAPGREYGSYDGGSYYFVGIESEAIPVTDSVYIYSPRSGYAYVSKSMINEKDPVMLEEAINQKTAYRVKIEANTRTALPVGEIASEFSSYYKVFAVDNENRVSYIRNIMVLDVQGKQLTKQGMILSSGGWIDDKESYFIYFNRLIKAVDPANLRNKIEISTDTEEAIFRPLNDEDQVEIVGNGIVLTPKQNYGKSTYIRLNADAVETMDGEYKNKVFTSTKYSTFTRPEFIDYPDKWEITVPVGTVIKFKANYGGDTFYFIYKDTYGTSDSYDQEVTDGHGYKLDIPVDGAGETFEFDTKNLQPGDYKLTAFRSMSLYIKLTAN</sequence>
<dbReference type="PANTHER" id="PTHR43308:SF5">
    <property type="entry name" value="S-LAYER PROTEIN _ PEPTIDOGLYCAN ENDO-BETA-N-ACETYLGLUCOSAMINIDASE"/>
    <property type="match status" value="1"/>
</dbReference>
<dbReference type="InterPro" id="IPR051465">
    <property type="entry name" value="Cell_Envelope_Struct_Comp"/>
</dbReference>
<evidence type="ECO:0000313" key="5">
    <source>
        <dbReference type="Proteomes" id="UP000652153"/>
    </source>
</evidence>